<evidence type="ECO:0000313" key="1">
    <source>
        <dbReference type="EMBL" id="EZA55769.1"/>
    </source>
</evidence>
<dbReference type="AlphaFoldDB" id="A0A026WKY7"/>
<dbReference type="EMBL" id="KK107185">
    <property type="protein sequence ID" value="EZA55769.1"/>
    <property type="molecule type" value="Genomic_DNA"/>
</dbReference>
<name>A0A026WKY7_OOCBI</name>
<reference evidence="1 2" key="1">
    <citation type="journal article" date="2014" name="Curr. Biol.">
        <title>The genome of the clonal raider ant Cerapachys biroi.</title>
        <authorList>
            <person name="Oxley P.R."/>
            <person name="Ji L."/>
            <person name="Fetter-Pruneda I."/>
            <person name="McKenzie S.K."/>
            <person name="Li C."/>
            <person name="Hu H."/>
            <person name="Zhang G."/>
            <person name="Kronauer D.J."/>
        </authorList>
    </citation>
    <scope>NUCLEOTIDE SEQUENCE [LARGE SCALE GENOMIC DNA]</scope>
</reference>
<gene>
    <name evidence="1" type="ORF">X777_03943</name>
</gene>
<sequence>MEAYLRREGKGREGTAARALFSNTPALASDEASREGFFISKNTRQKKRCNFVFAILDARLLVFSTIRLYPHTYDVSPLRRRVGRS</sequence>
<protein>
    <submittedName>
        <fullName evidence="1">Uncharacterized protein</fullName>
    </submittedName>
</protein>
<dbReference type="Proteomes" id="UP000053097">
    <property type="component" value="Unassembled WGS sequence"/>
</dbReference>
<accession>A0A026WKY7</accession>
<keyword evidence="2" id="KW-1185">Reference proteome</keyword>
<organism evidence="1 2">
    <name type="scientific">Ooceraea biroi</name>
    <name type="common">Clonal raider ant</name>
    <name type="synonym">Cerapachys biroi</name>
    <dbReference type="NCBI Taxonomy" id="2015173"/>
    <lineage>
        <taxon>Eukaryota</taxon>
        <taxon>Metazoa</taxon>
        <taxon>Ecdysozoa</taxon>
        <taxon>Arthropoda</taxon>
        <taxon>Hexapoda</taxon>
        <taxon>Insecta</taxon>
        <taxon>Pterygota</taxon>
        <taxon>Neoptera</taxon>
        <taxon>Endopterygota</taxon>
        <taxon>Hymenoptera</taxon>
        <taxon>Apocrita</taxon>
        <taxon>Aculeata</taxon>
        <taxon>Formicoidea</taxon>
        <taxon>Formicidae</taxon>
        <taxon>Dorylinae</taxon>
        <taxon>Ooceraea</taxon>
    </lineage>
</organism>
<proteinExistence type="predicted"/>
<evidence type="ECO:0000313" key="2">
    <source>
        <dbReference type="Proteomes" id="UP000053097"/>
    </source>
</evidence>